<evidence type="ECO:0000313" key="13">
    <source>
        <dbReference type="EMBL" id="EQD45752.1"/>
    </source>
</evidence>
<sequence length="88" mass="9207">MHGEGRDAWDDEGVIVDDSDRSIALAVGMLRAGRVVAVPTETVYGLAADAASPEAVSRIFAIKGRPADHPLIVHLGSGASLTDWAQQV</sequence>
<dbReference type="GO" id="GO:0008033">
    <property type="term" value="P:tRNA processing"/>
    <property type="evidence" value="ECO:0007669"/>
    <property type="project" value="UniProtKB-KW"/>
</dbReference>
<dbReference type="GO" id="GO:0005737">
    <property type="term" value="C:cytoplasm"/>
    <property type="evidence" value="ECO:0007669"/>
    <property type="project" value="UniProtKB-SubCell"/>
</dbReference>
<dbReference type="GO" id="GO:0005524">
    <property type="term" value="F:ATP binding"/>
    <property type="evidence" value="ECO:0007669"/>
    <property type="project" value="UniProtKB-KW"/>
</dbReference>
<dbReference type="GO" id="GO:0006450">
    <property type="term" value="P:regulation of translational fidelity"/>
    <property type="evidence" value="ECO:0007669"/>
    <property type="project" value="TreeGrafter"/>
</dbReference>
<accession>T0ZMR3</accession>
<evidence type="ECO:0000256" key="2">
    <source>
        <dbReference type="ARBA" id="ARBA00007663"/>
    </source>
</evidence>
<dbReference type="EMBL" id="AUZY01008489">
    <property type="protein sequence ID" value="EQD45752.1"/>
    <property type="molecule type" value="Genomic_DNA"/>
</dbReference>
<comment type="subcellular location">
    <subcellularLocation>
        <location evidence="1">Cytoplasm</location>
    </subcellularLocation>
</comment>
<comment type="similarity">
    <text evidence="2">Belongs to the SUA5 family.</text>
</comment>
<evidence type="ECO:0000256" key="6">
    <source>
        <dbReference type="ARBA" id="ARBA00022694"/>
    </source>
</evidence>
<dbReference type="PANTHER" id="PTHR17490">
    <property type="entry name" value="SUA5"/>
    <property type="match status" value="1"/>
</dbReference>
<evidence type="ECO:0000256" key="8">
    <source>
        <dbReference type="ARBA" id="ARBA00022741"/>
    </source>
</evidence>
<comment type="catalytic activity">
    <reaction evidence="11">
        <text>L-threonine + hydrogencarbonate + ATP = L-threonylcarbamoyladenylate + diphosphate + H2O</text>
        <dbReference type="Rhea" id="RHEA:36407"/>
        <dbReference type="ChEBI" id="CHEBI:15377"/>
        <dbReference type="ChEBI" id="CHEBI:17544"/>
        <dbReference type="ChEBI" id="CHEBI:30616"/>
        <dbReference type="ChEBI" id="CHEBI:33019"/>
        <dbReference type="ChEBI" id="CHEBI:57926"/>
        <dbReference type="ChEBI" id="CHEBI:73682"/>
        <dbReference type="EC" id="2.7.7.87"/>
    </reaction>
</comment>
<reference evidence="13" key="2">
    <citation type="journal article" date="2014" name="ISME J.">
        <title>Microbial stratification in low pH oxic and suboxic macroscopic growths along an acid mine drainage.</title>
        <authorList>
            <person name="Mendez-Garcia C."/>
            <person name="Mesa V."/>
            <person name="Sprenger R.R."/>
            <person name="Richter M."/>
            <person name="Diez M.S."/>
            <person name="Solano J."/>
            <person name="Bargiela R."/>
            <person name="Golyshina O.V."/>
            <person name="Manteca A."/>
            <person name="Ramos J.L."/>
            <person name="Gallego J.R."/>
            <person name="Llorente I."/>
            <person name="Martins Dos Santos V.A."/>
            <person name="Jensen O.N."/>
            <person name="Pelaez A.I."/>
            <person name="Sanchez J."/>
            <person name="Ferrer M."/>
        </authorList>
    </citation>
    <scope>NUCLEOTIDE SEQUENCE</scope>
</reference>
<evidence type="ECO:0000256" key="10">
    <source>
        <dbReference type="ARBA" id="ARBA00029774"/>
    </source>
</evidence>
<dbReference type="GO" id="GO:0003725">
    <property type="term" value="F:double-stranded RNA binding"/>
    <property type="evidence" value="ECO:0007669"/>
    <property type="project" value="InterPro"/>
</dbReference>
<evidence type="ECO:0000256" key="11">
    <source>
        <dbReference type="ARBA" id="ARBA00048366"/>
    </source>
</evidence>
<dbReference type="Pfam" id="PF01300">
    <property type="entry name" value="Sua5_yciO_yrdC"/>
    <property type="match status" value="1"/>
</dbReference>
<dbReference type="AlphaFoldDB" id="T0ZMR3"/>
<keyword evidence="6" id="KW-0819">tRNA processing</keyword>
<feature type="non-terminal residue" evidence="13">
    <location>
        <position position="88"/>
    </location>
</feature>
<keyword evidence="5" id="KW-0808">Transferase</keyword>
<evidence type="ECO:0000256" key="7">
    <source>
        <dbReference type="ARBA" id="ARBA00022695"/>
    </source>
</evidence>
<keyword evidence="8" id="KW-0547">Nucleotide-binding</keyword>
<evidence type="ECO:0000256" key="3">
    <source>
        <dbReference type="ARBA" id="ARBA00012584"/>
    </source>
</evidence>
<feature type="domain" description="YrdC-like" evidence="12">
    <location>
        <begin position="20"/>
        <end position="88"/>
    </location>
</feature>
<dbReference type="InterPro" id="IPR006070">
    <property type="entry name" value="Sua5-like_dom"/>
</dbReference>
<organism evidence="13">
    <name type="scientific">mine drainage metagenome</name>
    <dbReference type="NCBI Taxonomy" id="410659"/>
    <lineage>
        <taxon>unclassified sequences</taxon>
        <taxon>metagenomes</taxon>
        <taxon>ecological metagenomes</taxon>
    </lineage>
</organism>
<evidence type="ECO:0000256" key="4">
    <source>
        <dbReference type="ARBA" id="ARBA00022490"/>
    </source>
</evidence>
<keyword evidence="7" id="KW-0548">Nucleotidyltransferase</keyword>
<dbReference type="SUPFAM" id="SSF55821">
    <property type="entry name" value="YrdC/RibB"/>
    <property type="match status" value="1"/>
</dbReference>
<name>T0ZMR3_9ZZZZ</name>
<dbReference type="Gene3D" id="3.90.870.10">
    <property type="entry name" value="DHBP synthase"/>
    <property type="match status" value="1"/>
</dbReference>
<comment type="caution">
    <text evidence="13">The sequence shown here is derived from an EMBL/GenBank/DDBJ whole genome shotgun (WGS) entry which is preliminary data.</text>
</comment>
<protein>
    <recommendedName>
        <fullName evidence="10">L-threonylcarbamoyladenylate synthase</fullName>
        <ecNumber evidence="3">2.7.7.87</ecNumber>
    </recommendedName>
    <alternativeName>
        <fullName evidence="10">L-threonylcarbamoyladenylate synthase</fullName>
    </alternativeName>
</protein>
<dbReference type="GO" id="GO:0061710">
    <property type="term" value="F:L-threonylcarbamoyladenylate synthase"/>
    <property type="evidence" value="ECO:0007669"/>
    <property type="project" value="UniProtKB-EC"/>
</dbReference>
<evidence type="ECO:0000256" key="5">
    <source>
        <dbReference type="ARBA" id="ARBA00022679"/>
    </source>
</evidence>
<gene>
    <name evidence="13" type="ORF">B1B_12919</name>
</gene>
<dbReference type="PROSITE" id="PS51163">
    <property type="entry name" value="YRDC"/>
    <property type="match status" value="1"/>
</dbReference>
<evidence type="ECO:0000256" key="1">
    <source>
        <dbReference type="ARBA" id="ARBA00004496"/>
    </source>
</evidence>
<evidence type="ECO:0000259" key="12">
    <source>
        <dbReference type="PROSITE" id="PS51163"/>
    </source>
</evidence>
<dbReference type="GO" id="GO:0000049">
    <property type="term" value="F:tRNA binding"/>
    <property type="evidence" value="ECO:0007669"/>
    <property type="project" value="TreeGrafter"/>
</dbReference>
<keyword evidence="9" id="KW-0067">ATP-binding</keyword>
<dbReference type="EC" id="2.7.7.87" evidence="3"/>
<evidence type="ECO:0000256" key="9">
    <source>
        <dbReference type="ARBA" id="ARBA00022840"/>
    </source>
</evidence>
<dbReference type="InterPro" id="IPR017945">
    <property type="entry name" value="DHBP_synth_RibB-like_a/b_dom"/>
</dbReference>
<proteinExistence type="inferred from homology"/>
<reference evidence="13" key="1">
    <citation type="submission" date="2013-08" db="EMBL/GenBank/DDBJ databases">
        <authorList>
            <person name="Mendez C."/>
            <person name="Richter M."/>
            <person name="Ferrer M."/>
            <person name="Sanchez J."/>
        </authorList>
    </citation>
    <scope>NUCLEOTIDE SEQUENCE</scope>
</reference>
<dbReference type="InterPro" id="IPR050156">
    <property type="entry name" value="TC-AMP_synthase_SUA5"/>
</dbReference>
<keyword evidence="4" id="KW-0963">Cytoplasm</keyword>
<dbReference type="PANTHER" id="PTHR17490:SF16">
    <property type="entry name" value="THREONYLCARBAMOYL-AMP SYNTHASE"/>
    <property type="match status" value="1"/>
</dbReference>